<evidence type="ECO:0000256" key="1">
    <source>
        <dbReference type="SAM" id="MobiDB-lite"/>
    </source>
</evidence>
<feature type="transmembrane region" description="Helical" evidence="2">
    <location>
        <begin position="12"/>
        <end position="31"/>
    </location>
</feature>
<accession>A0ABM1ZF34</accession>
<keyword evidence="4" id="KW-1185">Reference proteome</keyword>
<feature type="transmembrane region" description="Helical" evidence="2">
    <location>
        <begin position="133"/>
        <end position="161"/>
    </location>
</feature>
<reference evidence="3" key="2">
    <citation type="submission" date="2025-05" db="UniProtKB">
        <authorList>
            <consortium name="EnsemblMetazoa"/>
        </authorList>
    </citation>
    <scope>IDENTIFICATION</scope>
    <source>
        <strain evidence="3">Foshan</strain>
    </source>
</reference>
<dbReference type="EnsemblMetazoa" id="AALFPA23_017867.R26159">
    <property type="protein sequence ID" value="AALFPA23_017867.P26159"/>
    <property type="gene ID" value="AALFPA23_017867"/>
</dbReference>
<keyword evidence="2" id="KW-0472">Membrane</keyword>
<evidence type="ECO:0008006" key="5">
    <source>
        <dbReference type="Google" id="ProtNLM"/>
    </source>
</evidence>
<proteinExistence type="predicted"/>
<organism evidence="3 4">
    <name type="scientific">Aedes albopictus</name>
    <name type="common">Asian tiger mosquito</name>
    <name type="synonym">Stegomyia albopicta</name>
    <dbReference type="NCBI Taxonomy" id="7160"/>
    <lineage>
        <taxon>Eukaryota</taxon>
        <taxon>Metazoa</taxon>
        <taxon>Ecdysozoa</taxon>
        <taxon>Arthropoda</taxon>
        <taxon>Hexapoda</taxon>
        <taxon>Insecta</taxon>
        <taxon>Pterygota</taxon>
        <taxon>Neoptera</taxon>
        <taxon>Endopterygota</taxon>
        <taxon>Diptera</taxon>
        <taxon>Nematocera</taxon>
        <taxon>Culicoidea</taxon>
        <taxon>Culicidae</taxon>
        <taxon>Culicinae</taxon>
        <taxon>Aedini</taxon>
        <taxon>Aedes</taxon>
        <taxon>Stegomyia</taxon>
    </lineage>
</organism>
<evidence type="ECO:0000313" key="4">
    <source>
        <dbReference type="Proteomes" id="UP000069940"/>
    </source>
</evidence>
<dbReference type="Proteomes" id="UP000069940">
    <property type="component" value="Unassembled WGS sequence"/>
</dbReference>
<keyword evidence="2" id="KW-0812">Transmembrane</keyword>
<protein>
    <recommendedName>
        <fullName evidence="5">Secreted protein</fullName>
    </recommendedName>
</protein>
<dbReference type="GeneID" id="115261065"/>
<name>A0ABM1ZF34_AEDAL</name>
<evidence type="ECO:0000256" key="2">
    <source>
        <dbReference type="SAM" id="Phobius"/>
    </source>
</evidence>
<feature type="transmembrane region" description="Helical" evidence="2">
    <location>
        <begin position="201"/>
        <end position="234"/>
    </location>
</feature>
<keyword evidence="2" id="KW-1133">Transmembrane helix</keyword>
<evidence type="ECO:0000313" key="3">
    <source>
        <dbReference type="EnsemblMetazoa" id="AALFPA23_017867.P26159"/>
    </source>
</evidence>
<feature type="compositionally biased region" description="Low complexity" evidence="1">
    <location>
        <begin position="240"/>
        <end position="262"/>
    </location>
</feature>
<dbReference type="RefSeq" id="XP_062707619.1">
    <property type="nucleotide sequence ID" value="XM_062851635.1"/>
</dbReference>
<feature type="region of interest" description="Disordered" evidence="1">
    <location>
        <begin position="240"/>
        <end position="266"/>
    </location>
</feature>
<sequence length="336" mass="37361">MGKARVGWFKYWKANCCIVLLVLLIYSVAVVKSRKHYLALDDVEYEDNYVDEGTLQEIKNAVHVASDRTSLQGGTYTYSYAVTDYDDEHSLERKPVRCLYDRQTKLPKHPVILKPYHPPAPYKKKHLSKEKALMLMFLTKAVLVTMFALGLPAVIGIYALLLAKMIMGLKTIASTNAFTLGVLGTKYVLKKQNKAQKLQQVASLLPFYVPLMLSSLLSAASLISGAAGLIGSLIANSTNSTTNSTTTTTTTTTTTSRTTTTTQQGGEEGKLVEVYHLPMIEVDCEPNSRKRCRKVLLVNDHPPPSPTEGRFSSVTRRATQTVKDFWKRVSKTFKIS</sequence>
<reference evidence="4" key="1">
    <citation type="journal article" date="2015" name="Proc. Natl. Acad. Sci. U.S.A.">
        <title>Genome sequence of the Asian Tiger mosquito, Aedes albopictus, reveals insights into its biology, genetics, and evolution.</title>
        <authorList>
            <person name="Chen X.G."/>
            <person name="Jiang X."/>
            <person name="Gu J."/>
            <person name="Xu M."/>
            <person name="Wu Y."/>
            <person name="Deng Y."/>
            <person name="Zhang C."/>
            <person name="Bonizzoni M."/>
            <person name="Dermauw W."/>
            <person name="Vontas J."/>
            <person name="Armbruster P."/>
            <person name="Huang X."/>
            <person name="Yang Y."/>
            <person name="Zhang H."/>
            <person name="He W."/>
            <person name="Peng H."/>
            <person name="Liu Y."/>
            <person name="Wu K."/>
            <person name="Chen J."/>
            <person name="Lirakis M."/>
            <person name="Topalis P."/>
            <person name="Van Leeuwen T."/>
            <person name="Hall A.B."/>
            <person name="Jiang X."/>
            <person name="Thorpe C."/>
            <person name="Mueller R.L."/>
            <person name="Sun C."/>
            <person name="Waterhouse R.M."/>
            <person name="Yan G."/>
            <person name="Tu Z.J."/>
            <person name="Fang X."/>
            <person name="James A.A."/>
        </authorList>
    </citation>
    <scope>NUCLEOTIDE SEQUENCE [LARGE SCALE GENOMIC DNA]</scope>
    <source>
        <strain evidence="4">Foshan</strain>
    </source>
</reference>